<organism evidence="1 2">
    <name type="scientific">Parasphingorhabdus halotolerans</name>
    <dbReference type="NCBI Taxonomy" id="2725558"/>
    <lineage>
        <taxon>Bacteria</taxon>
        <taxon>Pseudomonadati</taxon>
        <taxon>Pseudomonadota</taxon>
        <taxon>Alphaproteobacteria</taxon>
        <taxon>Sphingomonadales</taxon>
        <taxon>Sphingomonadaceae</taxon>
        <taxon>Parasphingorhabdus</taxon>
    </lineage>
</organism>
<keyword evidence="1" id="KW-0378">Hydrolase</keyword>
<accession>A0A6H2DNY6</accession>
<reference evidence="1 2" key="1">
    <citation type="submission" date="2020-04" db="EMBL/GenBank/DDBJ databases">
        <title>Genome sequence for Sphingorhabdus sp. strain M1.</title>
        <authorList>
            <person name="Park S.-J."/>
        </authorList>
    </citation>
    <scope>NUCLEOTIDE SEQUENCE [LARGE SCALE GENOMIC DNA]</scope>
    <source>
        <strain evidence="1 2">JK6</strain>
    </source>
</reference>
<dbReference type="Proteomes" id="UP000501600">
    <property type="component" value="Chromosome"/>
</dbReference>
<protein>
    <submittedName>
        <fullName evidence="1">Acyloxyacyl hydrolase</fullName>
    </submittedName>
</protein>
<dbReference type="AlphaFoldDB" id="A0A6H2DNY6"/>
<name>A0A6H2DNY6_9SPHN</name>
<dbReference type="Gene3D" id="2.40.160.20">
    <property type="match status" value="1"/>
</dbReference>
<dbReference type="InterPro" id="IPR018550">
    <property type="entry name" value="Lipid-A_deacylase-rel"/>
</dbReference>
<gene>
    <name evidence="1" type="ORF">HF685_13050</name>
</gene>
<dbReference type="RefSeq" id="WP_168820368.1">
    <property type="nucleotide sequence ID" value="NZ_CP051217.1"/>
</dbReference>
<dbReference type="GO" id="GO:0016787">
    <property type="term" value="F:hydrolase activity"/>
    <property type="evidence" value="ECO:0007669"/>
    <property type="project" value="UniProtKB-KW"/>
</dbReference>
<dbReference type="EMBL" id="CP051217">
    <property type="protein sequence ID" value="QJB70100.1"/>
    <property type="molecule type" value="Genomic_DNA"/>
</dbReference>
<dbReference type="Pfam" id="PF09411">
    <property type="entry name" value="PagL"/>
    <property type="match status" value="1"/>
</dbReference>
<keyword evidence="2" id="KW-1185">Reference proteome</keyword>
<evidence type="ECO:0000313" key="2">
    <source>
        <dbReference type="Proteomes" id="UP000501600"/>
    </source>
</evidence>
<evidence type="ECO:0000313" key="1">
    <source>
        <dbReference type="EMBL" id="QJB70100.1"/>
    </source>
</evidence>
<sequence length="167" mass="17593">MGLAIASPTKANEIFDGIASQEIATPVAQDTGAEGVDFQFGYRGNRIDGLSFIGKPSPYILGSINSAGSTSFAAAGLSWKIGDKIYARPAIGIAIHDGPELEFAPDGSQTQLGSRVLFAPELALGVRLSQRVDLEASWVHLSHARIFSSVQNPGLDSIGMRLVVKLP</sequence>
<proteinExistence type="predicted"/>
<dbReference type="KEGG" id="phao:HF685_13050"/>